<name>A0A848KJZ6_9NOCA</name>
<feature type="domain" description="2-isopropylmalate synthase LeuA allosteric (dimerisation)" evidence="2">
    <location>
        <begin position="17"/>
        <end position="150"/>
    </location>
</feature>
<dbReference type="AlphaFoldDB" id="A0A848KJZ6"/>
<dbReference type="Proteomes" id="UP000535543">
    <property type="component" value="Unassembled WGS sequence"/>
</dbReference>
<organism evidence="3 4">
    <name type="scientific">Antrihabitans stalactiti</name>
    <dbReference type="NCBI Taxonomy" id="2584121"/>
    <lineage>
        <taxon>Bacteria</taxon>
        <taxon>Bacillati</taxon>
        <taxon>Actinomycetota</taxon>
        <taxon>Actinomycetes</taxon>
        <taxon>Mycobacteriales</taxon>
        <taxon>Nocardiaceae</taxon>
        <taxon>Antrihabitans</taxon>
    </lineage>
</organism>
<accession>A0A848KJZ6</accession>
<evidence type="ECO:0000313" key="3">
    <source>
        <dbReference type="EMBL" id="NMN97334.1"/>
    </source>
</evidence>
<dbReference type="Pfam" id="PF08502">
    <property type="entry name" value="LeuA_dimer"/>
    <property type="match status" value="1"/>
</dbReference>
<evidence type="ECO:0000256" key="1">
    <source>
        <dbReference type="ARBA" id="ARBA00022679"/>
    </source>
</evidence>
<sequence length="154" mass="16494">MNTITRSTDPFTARFGIASPRTLQAETAGISWSEFLERYSPTSGPMRLREWSVSPGIAGMRSYDGILDIDGRVAAFSTAATGPIAALTTFLHEAGHGVEILAFHQRPVAEGTATFVHCEHDGRRHWAIAISDSPTDSALRAIIAGANILSAKGR</sequence>
<keyword evidence="4" id="KW-1185">Reference proteome</keyword>
<gene>
    <name evidence="3" type="ORF">FGL95_20055</name>
</gene>
<dbReference type="Gene3D" id="3.30.160.270">
    <property type="match status" value="1"/>
</dbReference>
<evidence type="ECO:0000259" key="2">
    <source>
        <dbReference type="SMART" id="SM00917"/>
    </source>
</evidence>
<dbReference type="InterPro" id="IPR036230">
    <property type="entry name" value="LeuA_allosteric_dom_sf"/>
</dbReference>
<dbReference type="GO" id="GO:0003852">
    <property type="term" value="F:2-isopropylmalate synthase activity"/>
    <property type="evidence" value="ECO:0007669"/>
    <property type="project" value="InterPro"/>
</dbReference>
<reference evidence="3 4" key="2">
    <citation type="submission" date="2020-06" db="EMBL/GenBank/DDBJ databases">
        <title>Antribacter stalactiti gen. nov., sp. nov., a new member of the family Nacardiaceae isolated from a cave.</title>
        <authorList>
            <person name="Kim I.S."/>
        </authorList>
    </citation>
    <scope>NUCLEOTIDE SEQUENCE [LARGE SCALE GENOMIC DNA]</scope>
    <source>
        <strain evidence="3 4">YC2-7</strain>
    </source>
</reference>
<proteinExistence type="predicted"/>
<keyword evidence="1" id="KW-0808">Transferase</keyword>
<dbReference type="GO" id="GO:0009098">
    <property type="term" value="P:L-leucine biosynthetic process"/>
    <property type="evidence" value="ECO:0007669"/>
    <property type="project" value="InterPro"/>
</dbReference>
<dbReference type="InterPro" id="IPR013709">
    <property type="entry name" value="2-isopropylmalate_synth_dimer"/>
</dbReference>
<reference evidence="3 4" key="1">
    <citation type="submission" date="2019-05" db="EMBL/GenBank/DDBJ databases">
        <authorList>
            <person name="Lee S.D."/>
        </authorList>
    </citation>
    <scope>NUCLEOTIDE SEQUENCE [LARGE SCALE GENOMIC DNA]</scope>
    <source>
        <strain evidence="3 4">YC2-7</strain>
    </source>
</reference>
<evidence type="ECO:0000313" key="4">
    <source>
        <dbReference type="Proteomes" id="UP000535543"/>
    </source>
</evidence>
<comment type="caution">
    <text evidence="3">The sequence shown here is derived from an EMBL/GenBank/DDBJ whole genome shotgun (WGS) entry which is preliminary data.</text>
</comment>
<dbReference type="SUPFAM" id="SSF110921">
    <property type="entry name" value="2-isopropylmalate synthase LeuA, allosteric (dimerisation) domain"/>
    <property type="match status" value="1"/>
</dbReference>
<dbReference type="SMART" id="SM00917">
    <property type="entry name" value="LeuA_dimer"/>
    <property type="match status" value="1"/>
</dbReference>
<protein>
    <submittedName>
        <fullName evidence="3">2-isopropylmalate synthase</fullName>
    </submittedName>
</protein>
<dbReference type="EMBL" id="VCQU01000007">
    <property type="protein sequence ID" value="NMN97334.1"/>
    <property type="molecule type" value="Genomic_DNA"/>
</dbReference>
<dbReference type="RefSeq" id="WP_169590130.1">
    <property type="nucleotide sequence ID" value="NZ_VCQU01000007.1"/>
</dbReference>